<reference evidence="2" key="1">
    <citation type="submission" date="2023-01" db="EMBL/GenBank/DDBJ databases">
        <title>Xenophilus mangrovi sp. nov., isolated from soil of Mangrove nature reserve.</title>
        <authorList>
            <person name="Xu S."/>
            <person name="Liu Z."/>
            <person name="Xu Y."/>
        </authorList>
    </citation>
    <scope>NUCLEOTIDE SEQUENCE</scope>
    <source>
        <strain evidence="2">YW8</strain>
    </source>
</reference>
<dbReference type="Proteomes" id="UP001212602">
    <property type="component" value="Unassembled WGS sequence"/>
</dbReference>
<dbReference type="SUPFAM" id="SSF47336">
    <property type="entry name" value="ACP-like"/>
    <property type="match status" value="1"/>
</dbReference>
<protein>
    <submittedName>
        <fullName evidence="2">Phosphopantetheine-binding protein</fullName>
    </submittedName>
</protein>
<feature type="domain" description="Carrier" evidence="1">
    <location>
        <begin position="7"/>
        <end position="83"/>
    </location>
</feature>
<dbReference type="PROSITE" id="PS50075">
    <property type="entry name" value="CARRIER"/>
    <property type="match status" value="1"/>
</dbReference>
<accession>A0AAE3T0T7</accession>
<comment type="caution">
    <text evidence="2">The sequence shown here is derived from an EMBL/GenBank/DDBJ whole genome shotgun (WGS) entry which is preliminary data.</text>
</comment>
<dbReference type="InterPro" id="IPR036736">
    <property type="entry name" value="ACP-like_sf"/>
</dbReference>
<dbReference type="AlphaFoldDB" id="A0AAE3T0T7"/>
<dbReference type="EMBL" id="JAQIPB010000003">
    <property type="protein sequence ID" value="MDA7416647.1"/>
    <property type="molecule type" value="Genomic_DNA"/>
</dbReference>
<dbReference type="InterPro" id="IPR009081">
    <property type="entry name" value="PP-bd_ACP"/>
</dbReference>
<name>A0AAE3T0T7_9BURK</name>
<dbReference type="Gene3D" id="1.10.1200.10">
    <property type="entry name" value="ACP-like"/>
    <property type="match status" value="1"/>
</dbReference>
<dbReference type="RefSeq" id="WP_271427884.1">
    <property type="nucleotide sequence ID" value="NZ_JAQIPB010000003.1"/>
</dbReference>
<proteinExistence type="predicted"/>
<sequence length="85" mass="9434">MTDPTSSAPVLTLEKLRADVARMVGEAPEDIALDDNLMDVGLDSMRMLNLIMGWNEAGLKIDFSDLAEHTTLEGWWKVLCARQSL</sequence>
<gene>
    <name evidence="2" type="ORF">PGB34_09750</name>
</gene>
<dbReference type="Pfam" id="PF00550">
    <property type="entry name" value="PP-binding"/>
    <property type="match status" value="1"/>
</dbReference>
<keyword evidence="3" id="KW-1185">Reference proteome</keyword>
<organism evidence="2 3">
    <name type="scientific">Xenophilus arseniciresistens</name>
    <dbReference type="NCBI Taxonomy" id="1283306"/>
    <lineage>
        <taxon>Bacteria</taxon>
        <taxon>Pseudomonadati</taxon>
        <taxon>Pseudomonadota</taxon>
        <taxon>Betaproteobacteria</taxon>
        <taxon>Burkholderiales</taxon>
        <taxon>Comamonadaceae</taxon>
        <taxon>Xenophilus</taxon>
    </lineage>
</organism>
<evidence type="ECO:0000259" key="1">
    <source>
        <dbReference type="PROSITE" id="PS50075"/>
    </source>
</evidence>
<evidence type="ECO:0000313" key="2">
    <source>
        <dbReference type="EMBL" id="MDA7416647.1"/>
    </source>
</evidence>
<evidence type="ECO:0000313" key="3">
    <source>
        <dbReference type="Proteomes" id="UP001212602"/>
    </source>
</evidence>